<dbReference type="EMBL" id="JBHTJV010000002">
    <property type="protein sequence ID" value="MFD0915195.1"/>
    <property type="molecule type" value="Genomic_DNA"/>
</dbReference>
<keyword evidence="9 13" id="KW-1133">Transmembrane helix</keyword>
<keyword evidence="3" id="KW-0813">Transport</keyword>
<comment type="cofactor">
    <cofactor evidence="1">
        <name>heme b</name>
        <dbReference type="ChEBI" id="CHEBI:60344"/>
    </cofactor>
</comment>
<evidence type="ECO:0000256" key="10">
    <source>
        <dbReference type="ARBA" id="ARBA00023004"/>
    </source>
</evidence>
<dbReference type="Pfam" id="PF01292">
    <property type="entry name" value="Ni_hydr_CYTB"/>
    <property type="match status" value="1"/>
</dbReference>
<evidence type="ECO:0000256" key="7">
    <source>
        <dbReference type="ARBA" id="ARBA00022723"/>
    </source>
</evidence>
<organism evidence="15 16">
    <name type="scientific">Pseudahrensia aquimaris</name>
    <dbReference type="NCBI Taxonomy" id="744461"/>
    <lineage>
        <taxon>Bacteria</taxon>
        <taxon>Pseudomonadati</taxon>
        <taxon>Pseudomonadota</taxon>
        <taxon>Alphaproteobacteria</taxon>
        <taxon>Hyphomicrobiales</taxon>
        <taxon>Ahrensiaceae</taxon>
        <taxon>Pseudahrensia</taxon>
    </lineage>
</organism>
<feature type="domain" description="Lipid/polyisoprenoid-binding YceI-like" evidence="14">
    <location>
        <begin position="259"/>
        <end position="415"/>
    </location>
</feature>
<dbReference type="PANTHER" id="PTHR30529:SF1">
    <property type="entry name" value="CYTOCHROME B561 HOMOLOG 2"/>
    <property type="match status" value="1"/>
</dbReference>
<accession>A0ABW3FD36</accession>
<keyword evidence="8" id="KW-0249">Electron transport</keyword>
<evidence type="ECO:0000256" key="3">
    <source>
        <dbReference type="ARBA" id="ARBA00022448"/>
    </source>
</evidence>
<evidence type="ECO:0000313" key="15">
    <source>
        <dbReference type="EMBL" id="MFD0915195.1"/>
    </source>
</evidence>
<dbReference type="RefSeq" id="WP_377211045.1">
    <property type="nucleotide sequence ID" value="NZ_JBHTJV010000002.1"/>
</dbReference>
<dbReference type="SMART" id="SM00867">
    <property type="entry name" value="YceI"/>
    <property type="match status" value="1"/>
</dbReference>
<sequence>MRLTNSEETYGLIHQVLHWTTAGLILFMLPLGFFMYQLPIETQLEIDFKIWLYSLHKSVGIAALFVALARITWAAMQPHPRLMNHGNEAIAAQTIHFLLYALIIAVPVFGWLHHAATTGYAPIWWWGIGDTLPFVPKNEAVAHFLATAHWLAAIGLVLSLVLHIGGAIKHAVIDKDMTLQRMVPGAYVETGILPPKKATGRTPLGLASLAILLGATAIAVVHFGFGADRAVAIEAAQVETQTPPSQAATATAPSGVEANWVIDPQNSSITVSVAQMGSDVQGSFGSFEADVLFDPQAPEAARIEARIPVATFTFGSNTDQALSADFLNAEVYPVAVFTSQTVTKTESGYRAEGELALAGTTQPVTLDFTFDEVDGVANVEATATLQRLEFGIGKAYQGNDTVGHSVRVAITLVANRK</sequence>
<protein>
    <submittedName>
        <fullName evidence="15">YceI family protein</fullName>
    </submittedName>
</protein>
<dbReference type="Proteomes" id="UP001597101">
    <property type="component" value="Unassembled WGS sequence"/>
</dbReference>
<comment type="caution">
    <text evidence="15">The sequence shown here is derived from an EMBL/GenBank/DDBJ whole genome shotgun (WGS) entry which is preliminary data.</text>
</comment>
<keyword evidence="11 13" id="KW-0472">Membrane</keyword>
<evidence type="ECO:0000256" key="9">
    <source>
        <dbReference type="ARBA" id="ARBA00022989"/>
    </source>
</evidence>
<keyword evidence="10" id="KW-0408">Iron</keyword>
<dbReference type="InterPro" id="IPR036761">
    <property type="entry name" value="TTHA0802/YceI-like_sf"/>
</dbReference>
<evidence type="ECO:0000256" key="6">
    <source>
        <dbReference type="ARBA" id="ARBA00022692"/>
    </source>
</evidence>
<evidence type="ECO:0000256" key="13">
    <source>
        <dbReference type="SAM" id="Phobius"/>
    </source>
</evidence>
<dbReference type="InterPro" id="IPR016174">
    <property type="entry name" value="Di-haem_cyt_TM"/>
</dbReference>
<evidence type="ECO:0000313" key="16">
    <source>
        <dbReference type="Proteomes" id="UP001597101"/>
    </source>
</evidence>
<dbReference type="InterPro" id="IPR007372">
    <property type="entry name" value="Lipid/polyisoprenoid-bd_YceI"/>
</dbReference>
<feature type="transmembrane region" description="Helical" evidence="13">
    <location>
        <begin position="150"/>
        <end position="172"/>
    </location>
</feature>
<keyword evidence="16" id="KW-1185">Reference proteome</keyword>
<dbReference type="SUPFAM" id="SSF81342">
    <property type="entry name" value="Transmembrane di-heme cytochromes"/>
    <property type="match status" value="1"/>
</dbReference>
<proteinExistence type="inferred from homology"/>
<evidence type="ECO:0000259" key="14">
    <source>
        <dbReference type="SMART" id="SM00867"/>
    </source>
</evidence>
<feature type="transmembrane region" description="Helical" evidence="13">
    <location>
        <begin position="58"/>
        <end position="76"/>
    </location>
</feature>
<reference evidence="16" key="1">
    <citation type="journal article" date="2019" name="Int. J. Syst. Evol. Microbiol.">
        <title>The Global Catalogue of Microorganisms (GCM) 10K type strain sequencing project: providing services to taxonomists for standard genome sequencing and annotation.</title>
        <authorList>
            <consortium name="The Broad Institute Genomics Platform"/>
            <consortium name="The Broad Institute Genome Sequencing Center for Infectious Disease"/>
            <person name="Wu L."/>
            <person name="Ma J."/>
        </authorList>
    </citation>
    <scope>NUCLEOTIDE SEQUENCE [LARGE SCALE GENOMIC DNA]</scope>
    <source>
        <strain evidence="16">CCUG 60023</strain>
    </source>
</reference>
<feature type="transmembrane region" description="Helical" evidence="13">
    <location>
        <begin position="97"/>
        <end position="116"/>
    </location>
</feature>
<dbReference type="PANTHER" id="PTHR30529">
    <property type="entry name" value="CYTOCHROME B561"/>
    <property type="match status" value="1"/>
</dbReference>
<dbReference type="InterPro" id="IPR052168">
    <property type="entry name" value="Cytochrome_b561_oxidase"/>
</dbReference>
<keyword evidence="7" id="KW-0479">Metal-binding</keyword>
<evidence type="ECO:0000256" key="8">
    <source>
        <dbReference type="ARBA" id="ARBA00022982"/>
    </source>
</evidence>
<evidence type="ECO:0000256" key="1">
    <source>
        <dbReference type="ARBA" id="ARBA00001970"/>
    </source>
</evidence>
<evidence type="ECO:0000256" key="12">
    <source>
        <dbReference type="ARBA" id="ARBA00037975"/>
    </source>
</evidence>
<dbReference type="SUPFAM" id="SSF101874">
    <property type="entry name" value="YceI-like"/>
    <property type="match status" value="1"/>
</dbReference>
<keyword evidence="4" id="KW-1003">Cell membrane</keyword>
<comment type="subcellular location">
    <subcellularLocation>
        <location evidence="2">Cell membrane</location>
        <topology evidence="2">Multi-pass membrane protein</topology>
    </subcellularLocation>
</comment>
<comment type="similarity">
    <text evidence="12">Belongs to the cytochrome b561 family.</text>
</comment>
<name>A0ABW3FD36_9HYPH</name>
<evidence type="ECO:0000256" key="2">
    <source>
        <dbReference type="ARBA" id="ARBA00004651"/>
    </source>
</evidence>
<keyword evidence="5" id="KW-0349">Heme</keyword>
<feature type="transmembrane region" description="Helical" evidence="13">
    <location>
        <begin position="12"/>
        <end position="38"/>
    </location>
</feature>
<keyword evidence="6 13" id="KW-0812">Transmembrane</keyword>
<evidence type="ECO:0000256" key="11">
    <source>
        <dbReference type="ARBA" id="ARBA00023136"/>
    </source>
</evidence>
<dbReference type="Pfam" id="PF04264">
    <property type="entry name" value="YceI"/>
    <property type="match status" value="1"/>
</dbReference>
<evidence type="ECO:0000256" key="5">
    <source>
        <dbReference type="ARBA" id="ARBA00022617"/>
    </source>
</evidence>
<dbReference type="InterPro" id="IPR011577">
    <property type="entry name" value="Cyt_b561_bac/Ni-Hgenase"/>
</dbReference>
<dbReference type="Gene3D" id="2.40.128.110">
    <property type="entry name" value="Lipid/polyisoprenoid-binding, YceI-like"/>
    <property type="match status" value="1"/>
</dbReference>
<gene>
    <name evidence="15" type="ORF">ACFQ14_02120</name>
</gene>
<feature type="transmembrane region" description="Helical" evidence="13">
    <location>
        <begin position="204"/>
        <end position="225"/>
    </location>
</feature>
<evidence type="ECO:0000256" key="4">
    <source>
        <dbReference type="ARBA" id="ARBA00022475"/>
    </source>
</evidence>